<evidence type="ECO:0000259" key="6">
    <source>
        <dbReference type="PROSITE" id="PS50103"/>
    </source>
</evidence>
<evidence type="ECO:0000256" key="4">
    <source>
        <dbReference type="ARBA" id="ARBA00023125"/>
    </source>
</evidence>
<dbReference type="Pfam" id="PF25512">
    <property type="entry name" value="zf-CCCH_AtC3H23"/>
    <property type="match status" value="1"/>
</dbReference>
<dbReference type="AlphaFoldDB" id="A0ABD1WDX6"/>
<sequence length="373" mass="42575">MGSVCTEFQQQQKFHQSHQLNVHKKMLREIQIPPRKLIGRRLSMLYHDGCAAEMFMDSFKSDKSSLRQNYLPYNNANDDDDEENPFTSNYFRMYEFKVRMCPRSGSHDWMNCPFAHPGEKALRRDPNKYRYSGTICPEFRKGHCSRGDSCELSHGVFESWLHPTRYRTEACKDGRNCLRRVCFFAHTPRQIRLLPEECSSPMNTPVSWEKKYVNHCCGCCHSNTFMTSPNSTLMGVSSLSPPISPPISSEKELEFPPLSRYGSVEYGHAPTDLNSGGTCYKENLTQLMNSMEAMNVTETSSSAKKGKSPWIDVNFKVDENQPQFLVSPSTLNSSPGAGTTSKFFDINGENFMENNNGNGLREPDLKWINDLVD</sequence>
<keyword evidence="3 5" id="KW-0862">Zinc</keyword>
<proteinExistence type="predicted"/>
<dbReference type="InterPro" id="IPR041367">
    <property type="entry name" value="Znf-CCCH_4"/>
</dbReference>
<keyword evidence="2 5" id="KW-0863">Zinc-finger</keyword>
<accession>A0ABD1WDX6</accession>
<feature type="zinc finger region" description="C3H1-type" evidence="5">
    <location>
        <begin position="130"/>
        <end position="157"/>
    </location>
</feature>
<dbReference type="InterPro" id="IPR000571">
    <property type="entry name" value="Znf_CCCH"/>
</dbReference>
<evidence type="ECO:0000313" key="8">
    <source>
        <dbReference type="Proteomes" id="UP001604277"/>
    </source>
</evidence>
<feature type="domain" description="C3H1-type" evidence="6">
    <location>
        <begin position="130"/>
        <end position="157"/>
    </location>
</feature>
<comment type="caution">
    <text evidence="7">The sequence shown here is derived from an EMBL/GenBank/DDBJ whole genome shotgun (WGS) entry which is preliminary data.</text>
</comment>
<gene>
    <name evidence="7" type="ORF">Fot_09322</name>
</gene>
<dbReference type="GO" id="GO:0003677">
    <property type="term" value="F:DNA binding"/>
    <property type="evidence" value="ECO:0007669"/>
    <property type="project" value="UniProtKB-KW"/>
</dbReference>
<evidence type="ECO:0000313" key="7">
    <source>
        <dbReference type="EMBL" id="KAL2547792.1"/>
    </source>
</evidence>
<evidence type="ECO:0000256" key="3">
    <source>
        <dbReference type="ARBA" id="ARBA00022833"/>
    </source>
</evidence>
<dbReference type="Gene3D" id="3.30.1370.210">
    <property type="match status" value="1"/>
</dbReference>
<dbReference type="PANTHER" id="PTHR14493:SF90">
    <property type="entry name" value="ZINC FINGER CCCH DOMAIN-CONTAINING PROTEIN 2"/>
    <property type="match status" value="1"/>
</dbReference>
<evidence type="ECO:0000256" key="2">
    <source>
        <dbReference type="ARBA" id="ARBA00022771"/>
    </source>
</evidence>
<name>A0ABD1WDX6_9LAMI</name>
<evidence type="ECO:0000256" key="1">
    <source>
        <dbReference type="ARBA" id="ARBA00022723"/>
    </source>
</evidence>
<dbReference type="SMART" id="SM00356">
    <property type="entry name" value="ZnF_C3H1"/>
    <property type="match status" value="2"/>
</dbReference>
<evidence type="ECO:0000256" key="5">
    <source>
        <dbReference type="PROSITE-ProRule" id="PRU00723"/>
    </source>
</evidence>
<dbReference type="EMBL" id="JBFOLJ010000003">
    <property type="protein sequence ID" value="KAL2547792.1"/>
    <property type="molecule type" value="Genomic_DNA"/>
</dbReference>
<protein>
    <submittedName>
        <fullName evidence="7">Zinc finger CCCH domain-containing protein 2</fullName>
    </submittedName>
</protein>
<dbReference type="GO" id="GO:0008270">
    <property type="term" value="F:zinc ion binding"/>
    <property type="evidence" value="ECO:0007669"/>
    <property type="project" value="UniProtKB-KW"/>
</dbReference>
<dbReference type="Pfam" id="PF18044">
    <property type="entry name" value="zf-CCCH_4"/>
    <property type="match status" value="1"/>
</dbReference>
<dbReference type="InterPro" id="IPR045234">
    <property type="entry name" value="Unkempt-like"/>
</dbReference>
<dbReference type="PANTHER" id="PTHR14493">
    <property type="entry name" value="UNKEMPT FAMILY MEMBER"/>
    <property type="match status" value="1"/>
</dbReference>
<keyword evidence="1 5" id="KW-0479">Metal-binding</keyword>
<keyword evidence="8" id="KW-1185">Reference proteome</keyword>
<keyword evidence="4" id="KW-0238">DNA-binding</keyword>
<organism evidence="7 8">
    <name type="scientific">Forsythia ovata</name>
    <dbReference type="NCBI Taxonomy" id="205694"/>
    <lineage>
        <taxon>Eukaryota</taxon>
        <taxon>Viridiplantae</taxon>
        <taxon>Streptophyta</taxon>
        <taxon>Embryophyta</taxon>
        <taxon>Tracheophyta</taxon>
        <taxon>Spermatophyta</taxon>
        <taxon>Magnoliopsida</taxon>
        <taxon>eudicotyledons</taxon>
        <taxon>Gunneridae</taxon>
        <taxon>Pentapetalae</taxon>
        <taxon>asterids</taxon>
        <taxon>lamiids</taxon>
        <taxon>Lamiales</taxon>
        <taxon>Oleaceae</taxon>
        <taxon>Forsythieae</taxon>
        <taxon>Forsythia</taxon>
    </lineage>
</organism>
<reference evidence="8" key="1">
    <citation type="submission" date="2024-07" db="EMBL/GenBank/DDBJ databases">
        <title>Two chromosome-level genome assemblies of Korean endemic species Abeliophyllum distichum and Forsythia ovata (Oleaceae).</title>
        <authorList>
            <person name="Jang H."/>
        </authorList>
    </citation>
    <scope>NUCLEOTIDE SEQUENCE [LARGE SCALE GENOMIC DNA]</scope>
</reference>
<dbReference type="Proteomes" id="UP001604277">
    <property type="component" value="Unassembled WGS sequence"/>
</dbReference>
<dbReference type="InterPro" id="IPR057444">
    <property type="entry name" value="Znf-CCCH_AtC3H23-like"/>
</dbReference>
<dbReference type="PROSITE" id="PS50103">
    <property type="entry name" value="ZF_C3H1"/>
    <property type="match status" value="1"/>
</dbReference>